<feature type="domain" description="Pseudouridine synthase I TruA alpha/beta" evidence="6">
    <location>
        <begin position="155"/>
        <end position="257"/>
    </location>
</feature>
<evidence type="ECO:0000256" key="1">
    <source>
        <dbReference type="ARBA" id="ARBA00009375"/>
    </source>
</evidence>
<dbReference type="CDD" id="cd02570">
    <property type="entry name" value="PseudoU_synth_EcTruA"/>
    <property type="match status" value="1"/>
</dbReference>
<comment type="similarity">
    <text evidence="1 4 5">Belongs to the tRNA pseudouridine synthase TruA family.</text>
</comment>
<evidence type="ECO:0000259" key="6">
    <source>
        <dbReference type="Pfam" id="PF01416"/>
    </source>
</evidence>
<dbReference type="PIRSF" id="PIRSF001430">
    <property type="entry name" value="tRNA_psdUrid_synth"/>
    <property type="match status" value="1"/>
</dbReference>
<dbReference type="SUPFAM" id="SSF55120">
    <property type="entry name" value="Pseudouridine synthase"/>
    <property type="match status" value="1"/>
</dbReference>
<dbReference type="RefSeq" id="WP_405385666.1">
    <property type="nucleotide sequence ID" value="NZ_JBJGEB010000003.1"/>
</dbReference>
<evidence type="ECO:0000313" key="8">
    <source>
        <dbReference type="Proteomes" id="UP001621964"/>
    </source>
</evidence>
<sequence>MANSVSNLQLIKQRWILVLSYDGSRFFGWQKQAEGIPTVQAELESAISKIAGENISVTVAGRTDTGVHAVAQVVHFDTGVFRPPQAWVRGVNAYLPDGVAVLCAQTTQPHFHARFDAFGRRYRYLLQSAPVRSPLMKGRAGWTHLPLNLERMRQAAALLVGEHDFSSFRAAECQAKSPVKTIYSTEVGGGAEWLYFDIHGNAFLHHMVRNIMGALVYVGCGRLDVGQFADLIKERSRLKAPPTFMSDGLYLTGVDYPREFGIPKIQLPYWMRNIG</sequence>
<evidence type="ECO:0000256" key="5">
    <source>
        <dbReference type="RuleBase" id="RU003792"/>
    </source>
</evidence>
<dbReference type="InterPro" id="IPR020095">
    <property type="entry name" value="PsdUridine_synth_TruA_C"/>
</dbReference>
<accession>A0ABW8Q223</accession>
<comment type="function">
    <text evidence="4">Formation of pseudouridine at positions 38, 39 and 40 in the anticodon stem and loop of transfer RNAs.</text>
</comment>
<evidence type="ECO:0000256" key="3">
    <source>
        <dbReference type="ARBA" id="ARBA00023235"/>
    </source>
</evidence>
<proteinExistence type="inferred from homology"/>
<keyword evidence="3 4" id="KW-0413">Isomerase</keyword>
<evidence type="ECO:0000256" key="4">
    <source>
        <dbReference type="HAMAP-Rule" id="MF_00171"/>
    </source>
</evidence>
<comment type="catalytic activity">
    <reaction evidence="4 5">
        <text>uridine(38/39/40) in tRNA = pseudouridine(38/39/40) in tRNA</text>
        <dbReference type="Rhea" id="RHEA:22376"/>
        <dbReference type="Rhea" id="RHEA-COMP:10085"/>
        <dbReference type="Rhea" id="RHEA-COMP:10087"/>
        <dbReference type="ChEBI" id="CHEBI:65314"/>
        <dbReference type="ChEBI" id="CHEBI:65315"/>
        <dbReference type="EC" id="5.4.99.12"/>
    </reaction>
</comment>
<feature type="active site" description="Nucleophile" evidence="4">
    <location>
        <position position="64"/>
    </location>
</feature>
<dbReference type="EMBL" id="JBJGEB010000003">
    <property type="protein sequence ID" value="MFK7641594.1"/>
    <property type="molecule type" value="Genomic_DNA"/>
</dbReference>
<comment type="caution">
    <text evidence="7">The sequence shown here is derived from an EMBL/GenBank/DDBJ whole genome shotgun (WGS) entry which is preliminary data.</text>
</comment>
<reference evidence="7 8" key="1">
    <citation type="submission" date="2024-11" db="EMBL/GenBank/DDBJ databases">
        <authorList>
            <person name="Mikucki A.G."/>
            <person name="Kahler C.M."/>
        </authorList>
    </citation>
    <scope>NUCLEOTIDE SEQUENCE [LARGE SCALE GENOMIC DNA]</scope>
    <source>
        <strain evidence="7 8">EXNM717</strain>
    </source>
</reference>
<evidence type="ECO:0000313" key="7">
    <source>
        <dbReference type="EMBL" id="MFK7641594.1"/>
    </source>
</evidence>
<dbReference type="HAMAP" id="MF_00171">
    <property type="entry name" value="TruA"/>
    <property type="match status" value="1"/>
</dbReference>
<dbReference type="InterPro" id="IPR020094">
    <property type="entry name" value="TruA/RsuA/RluB/E/F_N"/>
</dbReference>
<dbReference type="PANTHER" id="PTHR11142">
    <property type="entry name" value="PSEUDOURIDYLATE SYNTHASE"/>
    <property type="match status" value="1"/>
</dbReference>
<dbReference type="EC" id="5.4.99.12" evidence="4"/>
<gene>
    <name evidence="4 7" type="primary">truA</name>
    <name evidence="7" type="ORF">ACI43T_03655</name>
</gene>
<name>A0ABW8Q223_9NEIS</name>
<dbReference type="Gene3D" id="3.30.70.580">
    <property type="entry name" value="Pseudouridine synthase I, catalytic domain, N-terminal subdomain"/>
    <property type="match status" value="1"/>
</dbReference>
<dbReference type="Gene3D" id="3.30.70.660">
    <property type="entry name" value="Pseudouridine synthase I, catalytic domain, C-terminal subdomain"/>
    <property type="match status" value="1"/>
</dbReference>
<evidence type="ECO:0000256" key="2">
    <source>
        <dbReference type="ARBA" id="ARBA00022694"/>
    </source>
</evidence>
<comment type="caution">
    <text evidence="4">Lacks conserved residue(s) required for the propagation of feature annotation.</text>
</comment>
<feature type="binding site" evidence="4">
    <location>
        <position position="122"/>
    </location>
    <ligand>
        <name>substrate</name>
    </ligand>
</feature>
<dbReference type="InterPro" id="IPR001406">
    <property type="entry name" value="PsdUridine_synth_TruA"/>
</dbReference>
<dbReference type="Pfam" id="PF01416">
    <property type="entry name" value="PseudoU_synth_1"/>
    <property type="match status" value="2"/>
</dbReference>
<dbReference type="PANTHER" id="PTHR11142:SF0">
    <property type="entry name" value="TRNA PSEUDOURIDINE SYNTHASE-LIKE 1"/>
    <property type="match status" value="1"/>
</dbReference>
<dbReference type="InterPro" id="IPR020103">
    <property type="entry name" value="PsdUridine_synth_cat_dom_sf"/>
</dbReference>
<dbReference type="NCBIfam" id="TIGR00071">
    <property type="entry name" value="hisT_truA"/>
    <property type="match status" value="1"/>
</dbReference>
<comment type="subunit">
    <text evidence="4">Homodimer.</text>
</comment>
<dbReference type="InterPro" id="IPR020097">
    <property type="entry name" value="PsdUridine_synth_TruA_a/b_dom"/>
</dbReference>
<dbReference type="Proteomes" id="UP001621964">
    <property type="component" value="Unassembled WGS sequence"/>
</dbReference>
<dbReference type="GO" id="GO:0160147">
    <property type="term" value="F:tRNA pseudouridine(38-40) synthase activity"/>
    <property type="evidence" value="ECO:0007669"/>
    <property type="project" value="UniProtKB-EC"/>
</dbReference>
<feature type="domain" description="Pseudouridine synthase I TruA alpha/beta" evidence="6">
    <location>
        <begin position="20"/>
        <end position="116"/>
    </location>
</feature>
<keyword evidence="8" id="KW-1185">Reference proteome</keyword>
<protein>
    <recommendedName>
        <fullName evidence="4">tRNA pseudouridine synthase A</fullName>
        <ecNumber evidence="4">5.4.99.12</ecNumber>
    </recommendedName>
    <alternativeName>
        <fullName evidence="4">tRNA pseudouridine(38-40) synthase</fullName>
    </alternativeName>
    <alternativeName>
        <fullName evidence="4">tRNA pseudouridylate synthase I</fullName>
    </alternativeName>
    <alternativeName>
        <fullName evidence="4">tRNA-uridine isomerase I</fullName>
    </alternativeName>
</protein>
<keyword evidence="2 4" id="KW-0819">tRNA processing</keyword>
<organism evidence="7 8">
    <name type="scientific">Neisseria oralis</name>
    <dbReference type="NCBI Taxonomy" id="1107316"/>
    <lineage>
        <taxon>Bacteria</taxon>
        <taxon>Pseudomonadati</taxon>
        <taxon>Pseudomonadota</taxon>
        <taxon>Betaproteobacteria</taxon>
        <taxon>Neisseriales</taxon>
        <taxon>Neisseriaceae</taxon>
        <taxon>Neisseria</taxon>
    </lineage>
</organism>